<evidence type="ECO:0000313" key="2">
    <source>
        <dbReference type="Proteomes" id="UP000887563"/>
    </source>
</evidence>
<dbReference type="WBParaSite" id="Minc3s00319g10099">
    <property type="protein sequence ID" value="Minc3s00319g10099"/>
    <property type="gene ID" value="Minc3s00319g10099"/>
</dbReference>
<dbReference type="Proteomes" id="UP000887563">
    <property type="component" value="Unplaced"/>
</dbReference>
<dbReference type="AlphaFoldDB" id="A0A914L850"/>
<evidence type="ECO:0000313" key="3">
    <source>
        <dbReference type="WBParaSite" id="Minc3s00319g10099"/>
    </source>
</evidence>
<accession>A0A914L850</accession>
<organism evidence="2 3">
    <name type="scientific">Meloidogyne incognita</name>
    <name type="common">Southern root-knot nematode worm</name>
    <name type="synonym">Oxyuris incognita</name>
    <dbReference type="NCBI Taxonomy" id="6306"/>
    <lineage>
        <taxon>Eukaryota</taxon>
        <taxon>Metazoa</taxon>
        <taxon>Ecdysozoa</taxon>
        <taxon>Nematoda</taxon>
        <taxon>Chromadorea</taxon>
        <taxon>Rhabditida</taxon>
        <taxon>Tylenchina</taxon>
        <taxon>Tylenchomorpha</taxon>
        <taxon>Tylenchoidea</taxon>
        <taxon>Meloidogynidae</taxon>
        <taxon>Meloidogyninae</taxon>
        <taxon>Meloidogyne</taxon>
        <taxon>Meloidogyne incognita group</taxon>
    </lineage>
</organism>
<proteinExistence type="predicted"/>
<name>A0A914L850_MELIC</name>
<evidence type="ECO:0000256" key="1">
    <source>
        <dbReference type="SAM" id="MobiDB-lite"/>
    </source>
</evidence>
<keyword evidence="2" id="KW-1185">Reference proteome</keyword>
<sequence>MGRRRGACAKPRASRGVLRHAPRGESTGAGSGFATWSYSYHNEVGIPGCLSSSKTSTDAIGKELKQTIITLSNLVQ</sequence>
<protein>
    <submittedName>
        <fullName evidence="3">Uncharacterized protein</fullName>
    </submittedName>
</protein>
<reference evidence="3" key="1">
    <citation type="submission" date="2022-11" db="UniProtKB">
        <authorList>
            <consortium name="WormBaseParasite"/>
        </authorList>
    </citation>
    <scope>IDENTIFICATION</scope>
</reference>
<feature type="region of interest" description="Disordered" evidence="1">
    <location>
        <begin position="1"/>
        <end position="31"/>
    </location>
</feature>